<dbReference type="VEuPathDB" id="TriTrypDB:Lsey_0771_0020"/>
<comment type="catalytic activity">
    <reaction evidence="1">
        <text>cytidine(4) in tRNA(Gly)(GCC) + S-adenosyl-L-methionine = 2'-O-methylcytidine(4) in tRNA(Gly)(GCC) + S-adenosyl-L-homocysteine + H(+)</text>
        <dbReference type="Rhea" id="RHEA:43192"/>
        <dbReference type="Rhea" id="RHEA-COMP:10399"/>
        <dbReference type="Rhea" id="RHEA-COMP:10400"/>
        <dbReference type="ChEBI" id="CHEBI:15378"/>
        <dbReference type="ChEBI" id="CHEBI:57856"/>
        <dbReference type="ChEBI" id="CHEBI:59789"/>
        <dbReference type="ChEBI" id="CHEBI:74495"/>
        <dbReference type="ChEBI" id="CHEBI:82748"/>
        <dbReference type="EC" id="2.1.1.225"/>
    </reaction>
</comment>
<keyword evidence="1" id="KW-0489">Methyltransferase</keyword>
<feature type="domain" description="Methyltransferase TRM13" evidence="2">
    <location>
        <begin position="89"/>
        <end position="128"/>
    </location>
</feature>
<evidence type="ECO:0000313" key="3">
    <source>
        <dbReference type="EMBL" id="KPI82556.1"/>
    </source>
</evidence>
<comment type="catalytic activity">
    <reaction evidence="1">
        <text>adenosine(4) in tRNA(His) + S-adenosyl-L-methionine = 2'-O-methyladenosine(4) in tRNA(His) + S-adenosyl-L-homocysteine + H(+)</text>
        <dbReference type="Rhea" id="RHEA:43196"/>
        <dbReference type="Rhea" id="RHEA-COMP:10401"/>
        <dbReference type="Rhea" id="RHEA-COMP:10402"/>
        <dbReference type="ChEBI" id="CHEBI:15378"/>
        <dbReference type="ChEBI" id="CHEBI:57856"/>
        <dbReference type="ChEBI" id="CHEBI:59789"/>
        <dbReference type="ChEBI" id="CHEBI:74411"/>
        <dbReference type="ChEBI" id="CHEBI:74477"/>
        <dbReference type="EC" id="2.1.1.225"/>
    </reaction>
</comment>
<keyword evidence="4" id="KW-1185">Reference proteome</keyword>
<dbReference type="GO" id="GO:0008270">
    <property type="term" value="F:zinc ion binding"/>
    <property type="evidence" value="ECO:0007669"/>
    <property type="project" value="UniProtKB-KW"/>
</dbReference>
<dbReference type="Proteomes" id="UP000038009">
    <property type="component" value="Unassembled WGS sequence"/>
</dbReference>
<evidence type="ECO:0000313" key="4">
    <source>
        <dbReference type="Proteomes" id="UP000038009"/>
    </source>
</evidence>
<evidence type="ECO:0000256" key="1">
    <source>
        <dbReference type="RuleBase" id="RU367103"/>
    </source>
</evidence>
<protein>
    <recommendedName>
        <fullName evidence="1">tRNA:m(4)X modification enzyme TRM13</fullName>
        <ecNumber evidence="1">2.1.1.225</ecNumber>
    </recommendedName>
</protein>
<comment type="caution">
    <text evidence="3">The sequence shown here is derived from an EMBL/GenBank/DDBJ whole genome shotgun (WGS) entry which is preliminary data.</text>
</comment>
<keyword evidence="1" id="KW-0819">tRNA processing</keyword>
<dbReference type="Pfam" id="PF05206">
    <property type="entry name" value="TRM13"/>
    <property type="match status" value="1"/>
</dbReference>
<dbReference type="GO" id="GO:0030488">
    <property type="term" value="P:tRNA methylation"/>
    <property type="evidence" value="ECO:0007669"/>
    <property type="project" value="InterPro"/>
</dbReference>
<evidence type="ECO:0000259" key="2">
    <source>
        <dbReference type="Pfam" id="PF05206"/>
    </source>
</evidence>
<gene>
    <name evidence="3" type="ORF">ABL78_8435</name>
</gene>
<organism evidence="3 4">
    <name type="scientific">Leptomonas seymouri</name>
    <dbReference type="NCBI Taxonomy" id="5684"/>
    <lineage>
        <taxon>Eukaryota</taxon>
        <taxon>Discoba</taxon>
        <taxon>Euglenozoa</taxon>
        <taxon>Kinetoplastea</taxon>
        <taxon>Metakinetoplastina</taxon>
        <taxon>Trypanosomatida</taxon>
        <taxon>Trypanosomatidae</taxon>
        <taxon>Leishmaniinae</taxon>
        <taxon>Leptomonas</taxon>
    </lineage>
</organism>
<keyword evidence="1" id="KW-0479">Metal-binding</keyword>
<keyword evidence="1" id="KW-0862">Zinc</keyword>
<dbReference type="OrthoDB" id="258806at2759"/>
<sequence>MGIESEAALARVHRLTDWNMSCYQSTQEAKLAQEEAKRRGRKACAHAGACSASPVTSYGGASHAFSYQRRSGPRSIMNSITCTHAFALLVESLINYGRIEWLRSRDYEVRMVQYVPDVVTPKNKCLLAVRRLQQPQKRGNE</sequence>
<comment type="function">
    <text evidence="1">tRNA methylase which 2'-O-methylates cytidine(4) in tRNA(Pro) and tRNA(Gly)(GCC), and adenosine(4) in tRNA(His).</text>
</comment>
<proteinExistence type="inferred from homology"/>
<keyword evidence="1" id="KW-0808">Transferase</keyword>
<dbReference type="GO" id="GO:0106050">
    <property type="term" value="F:tRNA 2'-O-methyltransferase activity"/>
    <property type="evidence" value="ECO:0007669"/>
    <property type="project" value="UniProtKB-UniRule"/>
</dbReference>
<dbReference type="InterPro" id="IPR039044">
    <property type="entry name" value="Trm13"/>
</dbReference>
<comment type="catalytic activity">
    <reaction evidence="1">
        <text>cytidine(4) in tRNA(Pro) + S-adenosyl-L-methionine = 2'-O-methylcytidine(4) in tRNA(Pro) + S-adenosyl-L-homocysteine + H(+)</text>
        <dbReference type="Rhea" id="RHEA:32767"/>
        <dbReference type="Rhea" id="RHEA-COMP:10397"/>
        <dbReference type="Rhea" id="RHEA-COMP:10398"/>
        <dbReference type="ChEBI" id="CHEBI:15378"/>
        <dbReference type="ChEBI" id="CHEBI:57856"/>
        <dbReference type="ChEBI" id="CHEBI:59789"/>
        <dbReference type="ChEBI" id="CHEBI:74495"/>
        <dbReference type="ChEBI" id="CHEBI:82748"/>
        <dbReference type="EC" id="2.1.1.225"/>
    </reaction>
</comment>
<reference evidence="3 4" key="1">
    <citation type="journal article" date="2015" name="PLoS Pathog.">
        <title>Leptomonas seymouri: Adaptations to the Dixenous Life Cycle Analyzed by Genome Sequencing, Transcriptome Profiling and Co-infection with Leishmania donovani.</title>
        <authorList>
            <person name="Kraeva N."/>
            <person name="Butenko A."/>
            <person name="Hlavacova J."/>
            <person name="Kostygov A."/>
            <person name="Myskova J."/>
            <person name="Grybchuk D."/>
            <person name="Lestinova T."/>
            <person name="Votypka J."/>
            <person name="Volf P."/>
            <person name="Opperdoes F."/>
            <person name="Flegontov P."/>
            <person name="Lukes J."/>
            <person name="Yurchenko V."/>
        </authorList>
    </citation>
    <scope>NUCLEOTIDE SEQUENCE [LARGE SCALE GENOMIC DNA]</scope>
    <source>
        <strain evidence="3 4">ATCC 30220</strain>
    </source>
</reference>
<comment type="similarity">
    <text evidence="1">Belongs to the methyltransferase TRM13 family.</text>
</comment>
<dbReference type="PANTHER" id="PTHR12998:SF1">
    <property type="entry name" value="TRNA:M(4)X MODIFICATION ENZYME TRM13"/>
    <property type="match status" value="1"/>
</dbReference>
<dbReference type="PANTHER" id="PTHR12998">
    <property type="entry name" value="TRNA:M(4)X MODIFICATION ENZYME TRM13 HOMOLOG"/>
    <property type="match status" value="1"/>
</dbReference>
<dbReference type="EMBL" id="LJSK01000769">
    <property type="protein sequence ID" value="KPI82556.1"/>
    <property type="molecule type" value="Genomic_DNA"/>
</dbReference>
<keyword evidence="1" id="KW-0863">Zinc-finger</keyword>
<keyword evidence="1" id="KW-0949">S-adenosyl-L-methionine</keyword>
<dbReference type="EC" id="2.1.1.225" evidence="1"/>
<accession>A0A0N0P254</accession>
<name>A0A0N0P254_LEPSE</name>
<dbReference type="InterPro" id="IPR007871">
    <property type="entry name" value="Methyltransferase_TRM13"/>
</dbReference>
<dbReference type="AlphaFoldDB" id="A0A0N0P254"/>